<evidence type="ECO:0000256" key="4">
    <source>
        <dbReference type="SAM" id="Coils"/>
    </source>
</evidence>
<dbReference type="InterPro" id="IPR019734">
    <property type="entry name" value="TPR_rpt"/>
</dbReference>
<comment type="caution">
    <text evidence="6">The sequence shown here is derived from an EMBL/GenBank/DDBJ whole genome shotgun (WGS) entry which is preliminary data.</text>
</comment>
<evidence type="ECO:0000313" key="6">
    <source>
        <dbReference type="EMBL" id="KAK3287854.1"/>
    </source>
</evidence>
<evidence type="ECO:0000256" key="5">
    <source>
        <dbReference type="SAM" id="MobiDB-lite"/>
    </source>
</evidence>
<dbReference type="InterPro" id="IPR052628">
    <property type="entry name" value="CFAP70"/>
</dbReference>
<dbReference type="Pfam" id="PF13432">
    <property type="entry name" value="TPR_16"/>
    <property type="match status" value="1"/>
</dbReference>
<sequence length="991" mass="110853">MVAFDLTVRTRTLLNISLKCSAGPIFETPEGHEPFKCIAQFTFGASDPVECPAPVELVTNADCPKGKYNFNLYKQYAREVGVEANQEFINSPVCVTIFKATIGEKQPTVTKVPIASATLDLSPFIVDPEAGTELGGEEVAIEALPWDTPDALPFFGFGPRDPPEDGSELPPPEPIKIFLTAKINRKMVTLEEIEKALIYSFKLTASPLPPAMLKVSADLQEPFTYTLGIMLDDRIAWCREGVITKNEEGEDQIVWEGGGVERFYMPPESAFAFKKRLRAGACTLYAQMGRYLKPARLPEFRDQFYEQYQACGTMTGLENLIEPGRSECECELPLLAFNNDNSSPPGPRESFLEAPAQTGKSPLPEDLTDRAVCPWVTVQTLVKVQVTGSRSLLPPWEAPPTSKFTINELLPLRPPPPSVSPKIITKNEFRSQIKAAVATIADEFSAIKIDVQGDQKKTEKQLIFELNRRGVYFQLKEKIKRAVIDLVKDRYAKEAHTTKEEMVALYNDLYVHLSDEMHAVLHGIRRGEDPLSIPSKPKPGEASMADFTLDKLRMLADEYEVNFQFKEALKYHQQRVLKASRDVSVWYDFGAYHMRRGELGEAEEAFREALLIDPEHVPSLVAAGITLLQLEEFDRCEVYLQTAMNAQKSNAIIWLLLCMLYALLGREKDCINCEWEMKRLAEETGQNVYLDASIMLLDHHVGSRAAQCLVEQEKTIDLLLCLSRAASIQNMHQVALDRILDALGIDNTDSRAYELLGHHHFSRRHHDAACEAYQKALFHAKGPCTLAVYLRLGDVYLQKSEYDKAKHLFLVACEACPCASTWLGAAISYFRTDDMEHAERCLSEANLLDYLNPAVWGWLTLVCLKQGREEEAKLVYGQSQKHDLIDPALLLEIGRSFFSAGWADYALGPLRKSLSANPTDTGTRSLLAEAMIIVNDLKGAKEEFRRALENASSTADELNILPSLVKVTGLLGEEAESKAWQEQLQAAQNDA</sequence>
<keyword evidence="2 3" id="KW-0802">TPR repeat</keyword>
<dbReference type="Proteomes" id="UP001190700">
    <property type="component" value="Unassembled WGS sequence"/>
</dbReference>
<keyword evidence="1" id="KW-0677">Repeat</keyword>
<dbReference type="SUPFAM" id="SSF48452">
    <property type="entry name" value="TPR-like"/>
    <property type="match status" value="2"/>
</dbReference>
<dbReference type="InterPro" id="IPR013105">
    <property type="entry name" value="TPR_2"/>
</dbReference>
<evidence type="ECO:0008006" key="8">
    <source>
        <dbReference type="Google" id="ProtNLM"/>
    </source>
</evidence>
<dbReference type="InterPro" id="IPR011990">
    <property type="entry name" value="TPR-like_helical_dom_sf"/>
</dbReference>
<dbReference type="AlphaFoldDB" id="A0AAE0LKA5"/>
<feature type="repeat" description="TPR" evidence="3">
    <location>
        <begin position="583"/>
        <end position="616"/>
    </location>
</feature>
<reference evidence="6 7" key="1">
    <citation type="journal article" date="2015" name="Genome Biol. Evol.">
        <title>Comparative Genomics of a Bacterivorous Green Alga Reveals Evolutionary Causalities and Consequences of Phago-Mixotrophic Mode of Nutrition.</title>
        <authorList>
            <person name="Burns J.A."/>
            <person name="Paasch A."/>
            <person name="Narechania A."/>
            <person name="Kim E."/>
        </authorList>
    </citation>
    <scope>NUCLEOTIDE SEQUENCE [LARGE SCALE GENOMIC DNA]</scope>
    <source>
        <strain evidence="6 7">PLY_AMNH</strain>
    </source>
</reference>
<dbReference type="PROSITE" id="PS50005">
    <property type="entry name" value="TPR"/>
    <property type="match status" value="2"/>
</dbReference>
<dbReference type="SMART" id="SM00028">
    <property type="entry name" value="TPR"/>
    <property type="match status" value="6"/>
</dbReference>
<dbReference type="GO" id="GO:0070062">
    <property type="term" value="C:extracellular exosome"/>
    <property type="evidence" value="ECO:0007669"/>
    <property type="project" value="TreeGrafter"/>
</dbReference>
<accession>A0AAE0LKA5</accession>
<dbReference type="Gene3D" id="1.25.40.10">
    <property type="entry name" value="Tetratricopeptide repeat domain"/>
    <property type="match status" value="2"/>
</dbReference>
<dbReference type="EMBL" id="LGRX02000666">
    <property type="protein sequence ID" value="KAK3287854.1"/>
    <property type="molecule type" value="Genomic_DNA"/>
</dbReference>
<gene>
    <name evidence="6" type="ORF">CYMTET_4654</name>
</gene>
<keyword evidence="4" id="KW-0175">Coiled coil</keyword>
<dbReference type="GO" id="GO:0031514">
    <property type="term" value="C:motile cilium"/>
    <property type="evidence" value="ECO:0007669"/>
    <property type="project" value="TreeGrafter"/>
</dbReference>
<feature type="region of interest" description="Disordered" evidence="5">
    <location>
        <begin position="343"/>
        <end position="364"/>
    </location>
</feature>
<evidence type="ECO:0000256" key="1">
    <source>
        <dbReference type="ARBA" id="ARBA00022737"/>
    </source>
</evidence>
<evidence type="ECO:0000256" key="2">
    <source>
        <dbReference type="ARBA" id="ARBA00022803"/>
    </source>
</evidence>
<organism evidence="6 7">
    <name type="scientific">Cymbomonas tetramitiformis</name>
    <dbReference type="NCBI Taxonomy" id="36881"/>
    <lineage>
        <taxon>Eukaryota</taxon>
        <taxon>Viridiplantae</taxon>
        <taxon>Chlorophyta</taxon>
        <taxon>Pyramimonadophyceae</taxon>
        <taxon>Pyramimonadales</taxon>
        <taxon>Pyramimonadaceae</taxon>
        <taxon>Cymbomonas</taxon>
    </lineage>
</organism>
<dbReference type="GO" id="GO:0060271">
    <property type="term" value="P:cilium assembly"/>
    <property type="evidence" value="ECO:0007669"/>
    <property type="project" value="TreeGrafter"/>
</dbReference>
<dbReference type="PANTHER" id="PTHR44314:SF1">
    <property type="entry name" value="CILIA- AND FLAGELLA-ASSOCIATED PROTEIN 70"/>
    <property type="match status" value="1"/>
</dbReference>
<proteinExistence type="predicted"/>
<protein>
    <recommendedName>
        <fullName evidence="8">Cilia- and flagella-associated protein 70</fullName>
    </recommendedName>
</protein>
<dbReference type="PROSITE" id="PS50293">
    <property type="entry name" value="TPR_REGION"/>
    <property type="match status" value="1"/>
</dbReference>
<name>A0AAE0LKA5_9CHLO</name>
<feature type="coiled-coil region" evidence="4">
    <location>
        <begin position="934"/>
        <end position="990"/>
    </location>
</feature>
<dbReference type="PANTHER" id="PTHR44314">
    <property type="entry name" value="CILIA- AND FLAGELLA-ASSOCIATED PROTEIN 70"/>
    <property type="match status" value="1"/>
</dbReference>
<dbReference type="Pfam" id="PF07719">
    <property type="entry name" value="TPR_2"/>
    <property type="match status" value="1"/>
</dbReference>
<feature type="repeat" description="TPR" evidence="3">
    <location>
        <begin position="786"/>
        <end position="819"/>
    </location>
</feature>
<evidence type="ECO:0000313" key="7">
    <source>
        <dbReference type="Proteomes" id="UP001190700"/>
    </source>
</evidence>
<dbReference type="GO" id="GO:0003341">
    <property type="term" value="P:cilium movement"/>
    <property type="evidence" value="ECO:0007669"/>
    <property type="project" value="TreeGrafter"/>
</dbReference>
<evidence type="ECO:0000256" key="3">
    <source>
        <dbReference type="PROSITE-ProRule" id="PRU00339"/>
    </source>
</evidence>
<keyword evidence="7" id="KW-1185">Reference proteome</keyword>